<gene>
    <name evidence="2" type="ORF">EVJ47_05855</name>
</gene>
<reference evidence="2 3" key="1">
    <citation type="submission" date="2019-01" db="EMBL/GenBank/DDBJ databases">
        <title>Insights into ecological role of a new deltaproteobacterial order Candidatus Sinidesulfobacterales (Sva0485) by metagenomics and metatranscriptomics.</title>
        <authorList>
            <person name="Tan S."/>
            <person name="Liu J."/>
            <person name="Fang Y."/>
            <person name="Hedlund B.P."/>
            <person name="Lian Z.H."/>
            <person name="Huang L.Y."/>
            <person name="Li J.T."/>
            <person name="Huang L.N."/>
            <person name="Li W.J."/>
            <person name="Jiang H.C."/>
            <person name="Dong H.L."/>
            <person name="Shu W.S."/>
        </authorList>
    </citation>
    <scope>NUCLEOTIDE SEQUENCE [LARGE SCALE GENOMIC DNA]</scope>
    <source>
        <strain evidence="2">AP3</strain>
    </source>
</reference>
<sequence>MNNNKSLKLFRSSIIFIFAAFAGLILISFIPLNTPKAYASGILGLELKGGAYFQHLSGNVSVGNSGSSLVPTNITPSDIGLPTSKTEPMFKAVLLFLYTNRVSFTYVPYTYSGSKIISQSINFNGQTYTANTQVNSTLDLYSYKLFFTHNFSLDRYVALGLGIGVNAITAKAELDAPTLGYYESRTIDAPIPLIGARLKIAPLDFLSIIGKIQGFTIGSRGYYEHVNAGINYYPIKPLAVFADYVYDKVHVNVSNVDGSLTFAGPEIGLKLRF</sequence>
<keyword evidence="1" id="KW-0812">Transmembrane</keyword>
<dbReference type="Proteomes" id="UP000320813">
    <property type="component" value="Unassembled WGS sequence"/>
</dbReference>
<accession>A0A519BBQ2</accession>
<evidence type="ECO:0000256" key="1">
    <source>
        <dbReference type="SAM" id="Phobius"/>
    </source>
</evidence>
<keyword evidence="1" id="KW-1133">Transmembrane helix</keyword>
<proteinExistence type="predicted"/>
<keyword evidence="1" id="KW-0472">Membrane</keyword>
<evidence type="ECO:0008006" key="4">
    <source>
        <dbReference type="Google" id="ProtNLM"/>
    </source>
</evidence>
<protein>
    <recommendedName>
        <fullName evidence="4">Outer membrane protein beta-barrel domain-containing protein</fullName>
    </recommendedName>
</protein>
<evidence type="ECO:0000313" key="2">
    <source>
        <dbReference type="EMBL" id="RZD14686.1"/>
    </source>
</evidence>
<feature type="transmembrane region" description="Helical" evidence="1">
    <location>
        <begin position="12"/>
        <end position="32"/>
    </location>
</feature>
<evidence type="ECO:0000313" key="3">
    <source>
        <dbReference type="Proteomes" id="UP000320813"/>
    </source>
</evidence>
<organism evidence="2 3">
    <name type="scientific">Candidatus Acidulodesulfobacterium ferriphilum</name>
    <dbReference type="NCBI Taxonomy" id="2597223"/>
    <lineage>
        <taxon>Bacteria</taxon>
        <taxon>Deltaproteobacteria</taxon>
        <taxon>Candidatus Acidulodesulfobacterales</taxon>
        <taxon>Candidatus Acidulodesulfobacterium</taxon>
    </lineage>
</organism>
<dbReference type="EMBL" id="SGBD01000002">
    <property type="protein sequence ID" value="RZD14686.1"/>
    <property type="molecule type" value="Genomic_DNA"/>
</dbReference>
<dbReference type="AlphaFoldDB" id="A0A519BBQ2"/>
<name>A0A519BBQ2_9DELT</name>
<comment type="caution">
    <text evidence="2">The sequence shown here is derived from an EMBL/GenBank/DDBJ whole genome shotgun (WGS) entry which is preliminary data.</text>
</comment>